<organism evidence="2 3">
    <name type="scientific">Aspergillus granulosus</name>
    <dbReference type="NCBI Taxonomy" id="176169"/>
    <lineage>
        <taxon>Eukaryota</taxon>
        <taxon>Fungi</taxon>
        <taxon>Dikarya</taxon>
        <taxon>Ascomycota</taxon>
        <taxon>Pezizomycotina</taxon>
        <taxon>Eurotiomycetes</taxon>
        <taxon>Eurotiomycetidae</taxon>
        <taxon>Eurotiales</taxon>
        <taxon>Aspergillaceae</taxon>
        <taxon>Aspergillus</taxon>
        <taxon>Aspergillus subgen. Nidulantes</taxon>
    </lineage>
</organism>
<name>A0ABR4GS33_9EURO</name>
<evidence type="ECO:0000313" key="3">
    <source>
        <dbReference type="Proteomes" id="UP001610334"/>
    </source>
</evidence>
<feature type="compositionally biased region" description="Basic residues" evidence="1">
    <location>
        <begin position="79"/>
        <end position="88"/>
    </location>
</feature>
<sequence>MLQYAKEMFDLTADVSEMDYEPLNRYHHKPPNFTWHKSIETTMIEPGKFDHIYVYSVAQDGILGNASSEPSSLTQRQSLARKPKPATL</sequence>
<protein>
    <submittedName>
        <fullName evidence="2">Uncharacterized protein</fullName>
    </submittedName>
</protein>
<dbReference type="EMBL" id="JBFXLT010000229">
    <property type="protein sequence ID" value="KAL2801883.1"/>
    <property type="molecule type" value="Genomic_DNA"/>
</dbReference>
<gene>
    <name evidence="2" type="ORF">BJX63DRAFT_438390</name>
</gene>
<evidence type="ECO:0000313" key="2">
    <source>
        <dbReference type="EMBL" id="KAL2801883.1"/>
    </source>
</evidence>
<feature type="region of interest" description="Disordered" evidence="1">
    <location>
        <begin position="65"/>
        <end position="88"/>
    </location>
</feature>
<accession>A0ABR4GS33</accession>
<evidence type="ECO:0000256" key="1">
    <source>
        <dbReference type="SAM" id="MobiDB-lite"/>
    </source>
</evidence>
<keyword evidence="3" id="KW-1185">Reference proteome</keyword>
<proteinExistence type="predicted"/>
<dbReference type="Proteomes" id="UP001610334">
    <property type="component" value="Unassembled WGS sequence"/>
</dbReference>
<feature type="compositionally biased region" description="Polar residues" evidence="1">
    <location>
        <begin position="65"/>
        <end position="78"/>
    </location>
</feature>
<comment type="caution">
    <text evidence="2">The sequence shown here is derived from an EMBL/GenBank/DDBJ whole genome shotgun (WGS) entry which is preliminary data.</text>
</comment>
<reference evidence="2 3" key="1">
    <citation type="submission" date="2024-07" db="EMBL/GenBank/DDBJ databases">
        <title>Section-level genome sequencing and comparative genomics of Aspergillus sections Usti and Cavernicolus.</title>
        <authorList>
            <consortium name="Lawrence Berkeley National Laboratory"/>
            <person name="Nybo J.L."/>
            <person name="Vesth T.C."/>
            <person name="Theobald S."/>
            <person name="Frisvad J.C."/>
            <person name="Larsen T.O."/>
            <person name="Kjaerboelling I."/>
            <person name="Rothschild-Mancinelli K."/>
            <person name="Lyhne E.K."/>
            <person name="Kogle M.E."/>
            <person name="Barry K."/>
            <person name="Clum A."/>
            <person name="Na H."/>
            <person name="Ledsgaard L."/>
            <person name="Lin J."/>
            <person name="Lipzen A."/>
            <person name="Kuo A."/>
            <person name="Riley R."/>
            <person name="Mondo S."/>
            <person name="Labutti K."/>
            <person name="Haridas S."/>
            <person name="Pangalinan J."/>
            <person name="Salamov A.A."/>
            <person name="Simmons B.A."/>
            <person name="Magnuson J.K."/>
            <person name="Chen J."/>
            <person name="Drula E."/>
            <person name="Henrissat B."/>
            <person name="Wiebenga A."/>
            <person name="Lubbers R.J."/>
            <person name="Gomes A.C."/>
            <person name="Makela M.R."/>
            <person name="Stajich J."/>
            <person name="Grigoriev I.V."/>
            <person name="Mortensen U.H."/>
            <person name="De Vries R.P."/>
            <person name="Baker S.E."/>
            <person name="Andersen M.R."/>
        </authorList>
    </citation>
    <scope>NUCLEOTIDE SEQUENCE [LARGE SCALE GENOMIC DNA]</scope>
    <source>
        <strain evidence="2 3">CBS 588.65</strain>
    </source>
</reference>